<protein>
    <submittedName>
        <fullName evidence="2">Unannotated protein</fullName>
    </submittedName>
</protein>
<proteinExistence type="predicted"/>
<evidence type="ECO:0000313" key="2">
    <source>
        <dbReference type="EMBL" id="CAB4757396.1"/>
    </source>
</evidence>
<accession>A0A6J6UCV5</accession>
<feature type="region of interest" description="Disordered" evidence="1">
    <location>
        <begin position="1"/>
        <end position="25"/>
    </location>
</feature>
<reference evidence="2" key="1">
    <citation type="submission" date="2020-05" db="EMBL/GenBank/DDBJ databases">
        <authorList>
            <person name="Chiriac C."/>
            <person name="Salcher M."/>
            <person name="Ghai R."/>
            <person name="Kavagutti S V."/>
        </authorList>
    </citation>
    <scope>NUCLEOTIDE SEQUENCE</scope>
</reference>
<dbReference type="AlphaFoldDB" id="A0A6J6UCV5"/>
<evidence type="ECO:0000256" key="1">
    <source>
        <dbReference type="SAM" id="MobiDB-lite"/>
    </source>
</evidence>
<sequence length="46" mass="4562">MPAVDSVGAADQPEVSAALTTGQPVDGLRAGGRCEGMGMAQPGEIY</sequence>
<dbReference type="EMBL" id="CAEZYZ010000198">
    <property type="protein sequence ID" value="CAB4757396.1"/>
    <property type="molecule type" value="Genomic_DNA"/>
</dbReference>
<organism evidence="2">
    <name type="scientific">freshwater metagenome</name>
    <dbReference type="NCBI Taxonomy" id="449393"/>
    <lineage>
        <taxon>unclassified sequences</taxon>
        <taxon>metagenomes</taxon>
        <taxon>ecological metagenomes</taxon>
    </lineage>
</organism>
<name>A0A6J6UCV5_9ZZZZ</name>
<gene>
    <name evidence="2" type="ORF">UFOPK2810_01151</name>
</gene>